<feature type="non-terminal residue" evidence="1">
    <location>
        <position position="32"/>
    </location>
</feature>
<sequence>MIKWIFIIAIALSLSGCANTADAEDSTATTPA</sequence>
<dbReference type="PROSITE" id="PS51257">
    <property type="entry name" value="PROKAR_LIPOPROTEIN"/>
    <property type="match status" value="1"/>
</dbReference>
<accession>A0A382A564</accession>
<name>A0A382A564_9ZZZZ</name>
<proteinExistence type="predicted"/>
<protein>
    <submittedName>
        <fullName evidence="1">Uncharacterized protein</fullName>
    </submittedName>
</protein>
<reference evidence="1" key="1">
    <citation type="submission" date="2018-05" db="EMBL/GenBank/DDBJ databases">
        <authorList>
            <person name="Lanie J.A."/>
            <person name="Ng W.-L."/>
            <person name="Kazmierczak K.M."/>
            <person name="Andrzejewski T.M."/>
            <person name="Davidsen T.M."/>
            <person name="Wayne K.J."/>
            <person name="Tettelin H."/>
            <person name="Glass J.I."/>
            <person name="Rusch D."/>
            <person name="Podicherti R."/>
            <person name="Tsui H.-C.T."/>
            <person name="Winkler M.E."/>
        </authorList>
    </citation>
    <scope>NUCLEOTIDE SEQUENCE</scope>
</reference>
<gene>
    <name evidence="1" type="ORF">METZ01_LOCUS149519</name>
</gene>
<evidence type="ECO:0000313" key="1">
    <source>
        <dbReference type="EMBL" id="SVA96665.1"/>
    </source>
</evidence>
<dbReference type="EMBL" id="UINC01023954">
    <property type="protein sequence ID" value="SVA96665.1"/>
    <property type="molecule type" value="Genomic_DNA"/>
</dbReference>
<dbReference type="AlphaFoldDB" id="A0A382A564"/>
<organism evidence="1">
    <name type="scientific">marine metagenome</name>
    <dbReference type="NCBI Taxonomy" id="408172"/>
    <lineage>
        <taxon>unclassified sequences</taxon>
        <taxon>metagenomes</taxon>
        <taxon>ecological metagenomes</taxon>
    </lineage>
</organism>